<accession>A0A6G9XLW4</accession>
<dbReference type="GO" id="GO:0016887">
    <property type="term" value="F:ATP hydrolysis activity"/>
    <property type="evidence" value="ECO:0007669"/>
    <property type="project" value="InterPro"/>
</dbReference>
<comment type="similarity">
    <text evidence="1">Belongs to the AAA ATPase family. BCS1 subfamily.</text>
</comment>
<proteinExistence type="inferred from homology"/>
<gene>
    <name evidence="3" type="ORF">F5X71_05860</name>
</gene>
<dbReference type="SUPFAM" id="SSF52540">
    <property type="entry name" value="P-loop containing nucleoside triphosphate hydrolases"/>
    <property type="match status" value="1"/>
</dbReference>
<dbReference type="InterPro" id="IPR003959">
    <property type="entry name" value="ATPase_AAA_core"/>
</dbReference>
<evidence type="ECO:0000259" key="2">
    <source>
        <dbReference type="SMART" id="SM00382"/>
    </source>
</evidence>
<dbReference type="Proteomes" id="UP000501705">
    <property type="component" value="Chromosome"/>
</dbReference>
<dbReference type="RefSeq" id="WP_167461010.1">
    <property type="nucleotide sequence ID" value="NZ_CP046171.1"/>
</dbReference>
<evidence type="ECO:0000256" key="1">
    <source>
        <dbReference type="ARBA" id="ARBA00007448"/>
    </source>
</evidence>
<dbReference type="SMART" id="SM00382">
    <property type="entry name" value="AAA"/>
    <property type="match status" value="1"/>
</dbReference>
<evidence type="ECO:0000313" key="3">
    <source>
        <dbReference type="EMBL" id="QIS01906.1"/>
    </source>
</evidence>
<dbReference type="Pfam" id="PF00004">
    <property type="entry name" value="AAA"/>
    <property type="match status" value="1"/>
</dbReference>
<feature type="domain" description="AAA+ ATPase" evidence="2">
    <location>
        <begin position="183"/>
        <end position="320"/>
    </location>
</feature>
<dbReference type="InterPro" id="IPR045969">
    <property type="entry name" value="DUF5925"/>
</dbReference>
<reference evidence="3 4" key="1">
    <citation type="journal article" date="2019" name="ACS Chem. Biol.">
        <title>Identification and Mobilization of a Cryptic Antibiotic Biosynthesis Gene Locus from a Human-Pathogenic Nocardia Isolate.</title>
        <authorList>
            <person name="Herisse M."/>
            <person name="Ishida K."/>
            <person name="Porter J.L."/>
            <person name="Howden B."/>
            <person name="Hertweck C."/>
            <person name="Stinear T.P."/>
            <person name="Pidot S.J."/>
        </authorList>
    </citation>
    <scope>NUCLEOTIDE SEQUENCE [LARGE SCALE GENOMIC DNA]</scope>
    <source>
        <strain evidence="3 4">AUSMDU00024985</strain>
    </source>
</reference>
<dbReference type="AlphaFoldDB" id="A0A6G9XLW4"/>
<name>A0A6G9XLW4_NOCBR</name>
<dbReference type="Gene3D" id="3.40.50.300">
    <property type="entry name" value="P-loop containing nucleotide triphosphate hydrolases"/>
    <property type="match status" value="1"/>
</dbReference>
<organism evidence="3 4">
    <name type="scientific">Nocardia brasiliensis</name>
    <dbReference type="NCBI Taxonomy" id="37326"/>
    <lineage>
        <taxon>Bacteria</taxon>
        <taxon>Bacillati</taxon>
        <taxon>Actinomycetota</taxon>
        <taxon>Actinomycetes</taxon>
        <taxon>Mycobacteriales</taxon>
        <taxon>Nocardiaceae</taxon>
        <taxon>Nocardia</taxon>
    </lineage>
</organism>
<dbReference type="PANTHER" id="PTHR23070">
    <property type="entry name" value="BCS1 AAA-TYPE ATPASE"/>
    <property type="match status" value="1"/>
</dbReference>
<dbReference type="Pfam" id="PF19347">
    <property type="entry name" value="DUF5925"/>
    <property type="match status" value="1"/>
</dbReference>
<dbReference type="EMBL" id="CP046171">
    <property type="protein sequence ID" value="QIS01906.1"/>
    <property type="molecule type" value="Genomic_DNA"/>
</dbReference>
<dbReference type="GO" id="GO:0005524">
    <property type="term" value="F:ATP binding"/>
    <property type="evidence" value="ECO:0007669"/>
    <property type="project" value="InterPro"/>
</dbReference>
<dbReference type="InterPro" id="IPR027417">
    <property type="entry name" value="P-loop_NTPase"/>
</dbReference>
<protein>
    <submittedName>
        <fullName evidence="3">AAA family ATPase</fullName>
    </submittedName>
</protein>
<sequence length="375" mass="40401">MIDPSVPSADPAERLPWTVTLDSADSTRDVIDTLAVSPFLRGTHPYARTAHLERIKPDALLRPAHGRVVRATRDEDSGSALVVGPGWSLRAVRWSGGSATVEVTAVTEELATTVLAEATRDAVAEPEIGETIEMGFWHMHSHGPQRRGRTITAPAWPEIRGNYAADVADALDRLMALTAAQVRGRLVLLHGPPGTGKTTALRALARAWGPWCQFDCVLDPEVMFAKPGYLMDVAAGIDGDEGAERWRMLVLEDCDELIRGEARETAGQGLSRLLNLTDGMFGQGRAVLVAITTNEDLTRLHPAVTRPGRCLAQLEIGRLSPAESAAWLARQRQQDAPQEASCPDGATLAELVALRDGDTKIQSVPADPVNPGLYL</sequence>
<evidence type="ECO:0000313" key="4">
    <source>
        <dbReference type="Proteomes" id="UP000501705"/>
    </source>
</evidence>
<dbReference type="InterPro" id="IPR050747">
    <property type="entry name" value="Mitochondrial_chaperone_BCS1"/>
</dbReference>
<dbReference type="InterPro" id="IPR003593">
    <property type="entry name" value="AAA+_ATPase"/>
</dbReference>